<dbReference type="InterPro" id="IPR036909">
    <property type="entry name" value="Cyt_c-like_dom_sf"/>
</dbReference>
<evidence type="ECO:0000256" key="2">
    <source>
        <dbReference type="ARBA" id="ARBA00022617"/>
    </source>
</evidence>
<evidence type="ECO:0000259" key="7">
    <source>
        <dbReference type="PROSITE" id="PS51007"/>
    </source>
</evidence>
<dbReference type="PANTHER" id="PTHR33751">
    <property type="entry name" value="CBB3-TYPE CYTOCHROME C OXIDASE SUBUNIT FIXP"/>
    <property type="match status" value="1"/>
</dbReference>
<accession>A0A5S9P0I1</accession>
<evidence type="ECO:0000313" key="8">
    <source>
        <dbReference type="EMBL" id="CAA0096572.1"/>
    </source>
</evidence>
<keyword evidence="5 6" id="KW-0408">Iron</keyword>
<evidence type="ECO:0000256" key="5">
    <source>
        <dbReference type="ARBA" id="ARBA00023004"/>
    </source>
</evidence>
<dbReference type="PANTHER" id="PTHR33751:SF9">
    <property type="entry name" value="CYTOCHROME C4"/>
    <property type="match status" value="1"/>
</dbReference>
<organism evidence="8 9">
    <name type="scientific">Starkeya nomas</name>
    <dbReference type="NCBI Taxonomy" id="2666134"/>
    <lineage>
        <taxon>Bacteria</taxon>
        <taxon>Pseudomonadati</taxon>
        <taxon>Pseudomonadota</taxon>
        <taxon>Alphaproteobacteria</taxon>
        <taxon>Hyphomicrobiales</taxon>
        <taxon>Xanthobacteraceae</taxon>
        <taxon>Starkeya</taxon>
    </lineage>
</organism>
<sequence>MRLTLHRLLILVAGVALFSVLIAWSGIINIGASSGHWRITGWVLHWAMQNSIRTYAPFEPDPPADLDSPANIRRAAGHYEAACAFCHGSPLAASRVLAANMTPAPPGLEDSAAKWNERELARIVRHGVKYTGMPSWIAPQRDDEVWSMVAFLRALPDMPGEEYRRLAFGPALAEDPALERCIRCHGIDGGSSSGAFSILAGQSEAYLAETLRAYSKGTRPSGFMQFAIDGIAEPELQRLARYYADLPGLSDRSAPDDTQGGRIAFHGLPEKDIPACESCHGSSAKRNPAYPRLAGQDAAYIATQLTRMKKDEPLNAQARVMHRIAQRLPEEAIAAVAAFYAQQGTGTLTPPAAP</sequence>
<dbReference type="GO" id="GO:0009055">
    <property type="term" value="F:electron transfer activity"/>
    <property type="evidence" value="ECO:0007669"/>
    <property type="project" value="InterPro"/>
</dbReference>
<feature type="domain" description="Cytochrome c" evidence="7">
    <location>
        <begin position="64"/>
        <end position="156"/>
    </location>
</feature>
<keyword evidence="9" id="KW-1185">Reference proteome</keyword>
<dbReference type="SUPFAM" id="SSF46626">
    <property type="entry name" value="Cytochrome c"/>
    <property type="match status" value="3"/>
</dbReference>
<feature type="domain" description="Cytochrome c" evidence="7">
    <location>
        <begin position="256"/>
        <end position="344"/>
    </location>
</feature>
<dbReference type="Pfam" id="PF13442">
    <property type="entry name" value="Cytochrome_CBB3"/>
    <property type="match status" value="1"/>
</dbReference>
<dbReference type="GO" id="GO:0046872">
    <property type="term" value="F:metal ion binding"/>
    <property type="evidence" value="ECO:0007669"/>
    <property type="project" value="UniProtKB-KW"/>
</dbReference>
<dbReference type="AlphaFoldDB" id="A0A5S9P0I1"/>
<gene>
    <name evidence="8" type="ORF">STARVERO_02034</name>
</gene>
<dbReference type="PROSITE" id="PS51007">
    <property type="entry name" value="CYTC"/>
    <property type="match status" value="3"/>
</dbReference>
<protein>
    <recommendedName>
        <fullName evidence="7">Cytochrome c domain-containing protein</fullName>
    </recommendedName>
</protein>
<dbReference type="GO" id="GO:0020037">
    <property type="term" value="F:heme binding"/>
    <property type="evidence" value="ECO:0007669"/>
    <property type="project" value="InterPro"/>
</dbReference>
<dbReference type="Gene3D" id="1.10.760.10">
    <property type="entry name" value="Cytochrome c-like domain"/>
    <property type="match status" value="3"/>
</dbReference>
<dbReference type="Proteomes" id="UP000433050">
    <property type="component" value="Unassembled WGS sequence"/>
</dbReference>
<evidence type="ECO:0000256" key="1">
    <source>
        <dbReference type="ARBA" id="ARBA00022448"/>
    </source>
</evidence>
<reference evidence="8 9" key="1">
    <citation type="submission" date="2019-12" db="EMBL/GenBank/DDBJ databases">
        <authorList>
            <person name="Reyes-Prieto M."/>
        </authorList>
    </citation>
    <scope>NUCLEOTIDE SEQUENCE [LARGE SCALE GENOMIC DNA]</scope>
    <source>
        <strain evidence="8">HF14-78462</strain>
    </source>
</reference>
<evidence type="ECO:0000313" key="9">
    <source>
        <dbReference type="Proteomes" id="UP000433050"/>
    </source>
</evidence>
<dbReference type="RefSeq" id="WP_159598772.1">
    <property type="nucleotide sequence ID" value="NZ_CACSAS010000001.1"/>
</dbReference>
<evidence type="ECO:0000256" key="6">
    <source>
        <dbReference type="PROSITE-ProRule" id="PRU00433"/>
    </source>
</evidence>
<feature type="domain" description="Cytochrome c" evidence="7">
    <location>
        <begin position="164"/>
        <end position="247"/>
    </location>
</feature>
<dbReference type="EMBL" id="CACSAS010000001">
    <property type="protein sequence ID" value="CAA0096572.1"/>
    <property type="molecule type" value="Genomic_DNA"/>
</dbReference>
<keyword evidence="4" id="KW-0249">Electron transport</keyword>
<keyword evidence="2 6" id="KW-0349">Heme</keyword>
<keyword evidence="3 6" id="KW-0479">Metal-binding</keyword>
<name>A0A5S9P0I1_9HYPH</name>
<evidence type="ECO:0000256" key="3">
    <source>
        <dbReference type="ARBA" id="ARBA00022723"/>
    </source>
</evidence>
<dbReference type="InterPro" id="IPR050597">
    <property type="entry name" value="Cytochrome_c_Oxidase_Subunit"/>
</dbReference>
<dbReference type="InterPro" id="IPR009056">
    <property type="entry name" value="Cyt_c-like_dom"/>
</dbReference>
<evidence type="ECO:0000256" key="4">
    <source>
        <dbReference type="ARBA" id="ARBA00022982"/>
    </source>
</evidence>
<proteinExistence type="predicted"/>
<keyword evidence="1" id="KW-0813">Transport</keyword>